<feature type="non-terminal residue" evidence="2">
    <location>
        <position position="92"/>
    </location>
</feature>
<dbReference type="PANTHER" id="PTHR37292">
    <property type="entry name" value="VNG6097C"/>
    <property type="match status" value="1"/>
</dbReference>
<dbReference type="AlphaFoldDB" id="X1V116"/>
<dbReference type="PANTHER" id="PTHR37292:SF2">
    <property type="entry name" value="DUF262 DOMAIN-CONTAINING PROTEIN"/>
    <property type="match status" value="1"/>
</dbReference>
<comment type="caution">
    <text evidence="2">The sequence shown here is derived from an EMBL/GenBank/DDBJ whole genome shotgun (WGS) entry which is preliminary data.</text>
</comment>
<sequence>MTLSEITPVSRKIDRLINRIEEGDIKIPAFQRGFVWNQNQVLELLDSIYRDYPIGSILLWTSNARLKSTRNVGGFLIPDREPEYPVNYVLDG</sequence>
<dbReference type="InterPro" id="IPR004919">
    <property type="entry name" value="GmrSD_N"/>
</dbReference>
<evidence type="ECO:0000313" key="2">
    <source>
        <dbReference type="EMBL" id="GAJ23443.1"/>
    </source>
</evidence>
<gene>
    <name evidence="2" type="ORF">S12H4_60565</name>
</gene>
<dbReference type="Pfam" id="PF03235">
    <property type="entry name" value="GmrSD_N"/>
    <property type="match status" value="1"/>
</dbReference>
<reference evidence="2" key="1">
    <citation type="journal article" date="2014" name="Front. Microbiol.">
        <title>High frequency of phylogenetically diverse reductive dehalogenase-homologous genes in deep subseafloor sedimentary metagenomes.</title>
        <authorList>
            <person name="Kawai M."/>
            <person name="Futagami T."/>
            <person name="Toyoda A."/>
            <person name="Takaki Y."/>
            <person name="Nishi S."/>
            <person name="Hori S."/>
            <person name="Arai W."/>
            <person name="Tsubouchi T."/>
            <person name="Morono Y."/>
            <person name="Uchiyama I."/>
            <person name="Ito T."/>
            <person name="Fujiyama A."/>
            <person name="Inagaki F."/>
            <person name="Takami H."/>
        </authorList>
    </citation>
    <scope>NUCLEOTIDE SEQUENCE</scope>
    <source>
        <strain evidence="2">Expedition CK06-06</strain>
    </source>
</reference>
<name>X1V116_9ZZZZ</name>
<evidence type="ECO:0000259" key="1">
    <source>
        <dbReference type="Pfam" id="PF03235"/>
    </source>
</evidence>
<organism evidence="2">
    <name type="scientific">marine sediment metagenome</name>
    <dbReference type="NCBI Taxonomy" id="412755"/>
    <lineage>
        <taxon>unclassified sequences</taxon>
        <taxon>metagenomes</taxon>
        <taxon>ecological metagenomes</taxon>
    </lineage>
</organism>
<feature type="domain" description="GmrSD restriction endonucleases N-terminal" evidence="1">
    <location>
        <begin position="15"/>
        <end position="92"/>
    </location>
</feature>
<accession>X1V116</accession>
<protein>
    <recommendedName>
        <fullName evidence="1">GmrSD restriction endonucleases N-terminal domain-containing protein</fullName>
    </recommendedName>
</protein>
<dbReference type="EMBL" id="BARW01039899">
    <property type="protein sequence ID" value="GAJ23443.1"/>
    <property type="molecule type" value="Genomic_DNA"/>
</dbReference>
<proteinExistence type="predicted"/>